<dbReference type="OrthoDB" id="3263739at2759"/>
<name>J4H1Q2_9APHY</name>
<dbReference type="InParanoid" id="J4H1Q2"/>
<accession>J4H1Q2</accession>
<feature type="compositionally biased region" description="Basic residues" evidence="1">
    <location>
        <begin position="308"/>
        <end position="323"/>
    </location>
</feature>
<dbReference type="EMBL" id="HE796969">
    <property type="protein sequence ID" value="CCM00169.1"/>
    <property type="molecule type" value="Genomic_DNA"/>
</dbReference>
<organism evidence="2 3">
    <name type="scientific">Fibroporia radiculosa</name>
    <dbReference type="NCBI Taxonomy" id="599839"/>
    <lineage>
        <taxon>Eukaryota</taxon>
        <taxon>Fungi</taxon>
        <taxon>Dikarya</taxon>
        <taxon>Basidiomycota</taxon>
        <taxon>Agaricomycotina</taxon>
        <taxon>Agaricomycetes</taxon>
        <taxon>Polyporales</taxon>
        <taxon>Fibroporiaceae</taxon>
        <taxon>Fibroporia</taxon>
    </lineage>
</organism>
<dbReference type="AlphaFoldDB" id="J4H1Q2"/>
<reference evidence="2 3" key="1">
    <citation type="journal article" date="2012" name="Appl. Environ. Microbiol.">
        <title>Short-read sequencing for genomic analysis of the brown rot fungus Fibroporia radiculosa.</title>
        <authorList>
            <person name="Tang J.D."/>
            <person name="Perkins A.D."/>
            <person name="Sonstegard T.S."/>
            <person name="Schroeder S.G."/>
            <person name="Burgess S.C."/>
            <person name="Diehl S.V."/>
        </authorList>
    </citation>
    <scope>NUCLEOTIDE SEQUENCE [LARGE SCALE GENOMIC DNA]</scope>
    <source>
        <strain evidence="2 3">TFFH 294</strain>
    </source>
</reference>
<evidence type="ECO:0000256" key="1">
    <source>
        <dbReference type="SAM" id="MobiDB-lite"/>
    </source>
</evidence>
<dbReference type="Proteomes" id="UP000006352">
    <property type="component" value="Unassembled WGS sequence"/>
</dbReference>
<sequence>MKRNMFDEIIQNDVPGPNANASKAKKLRSFQLGSPFVVEGSRNASAPRLINIFAAVVCTDVVFALVDFARLITLRVISIERHWEADDFQPVSAVWALMWGSGHGPDWIDEPESAKVVAHSWRSKVLSNDRFGCVPMVKQLSKDFILALQREIYWASKSFLNLVAGVPNFDNPLTFNDKSNRNYFAHFVWVYRRQAVRIPKNLNDRMARAGLFDPQHTIGQDYNHDPDPALLTDTRYRRKEQPVLMYKQGQFCVYTPILAKPPSHWRFQPDYSGVLADDAQHAGYKTTLGSAQFHNQVQNKIDPNVKGKPGRPKKEKTGRRGRPAKPPQTAILRQKTYTGAHRCERLLKATNTSSQVKNEDMSEKLPTAGISSPSGVAVGREQDGKWPLSLQDQVLLTLEASQGNMNLKGIKAEPLEYEAYHHGAHDSGRLIKRRRRV</sequence>
<keyword evidence="3" id="KW-1185">Reference proteome</keyword>
<protein>
    <submittedName>
        <fullName evidence="2">Uncharacterized protein</fullName>
    </submittedName>
</protein>
<evidence type="ECO:0000313" key="3">
    <source>
        <dbReference type="Proteomes" id="UP000006352"/>
    </source>
</evidence>
<dbReference type="GeneID" id="24095080"/>
<dbReference type="RefSeq" id="XP_012179452.1">
    <property type="nucleotide sequence ID" value="XM_012324062.1"/>
</dbReference>
<feature type="region of interest" description="Disordered" evidence="1">
    <location>
        <begin position="294"/>
        <end position="328"/>
    </location>
</feature>
<gene>
    <name evidence="2" type="ORF">FIBRA_02197</name>
</gene>
<dbReference type="HOGENOM" id="CLU_627053_0_0_1"/>
<proteinExistence type="predicted"/>
<evidence type="ECO:0000313" key="2">
    <source>
        <dbReference type="EMBL" id="CCM00169.1"/>
    </source>
</evidence>
<feature type="region of interest" description="Disordered" evidence="1">
    <location>
        <begin position="352"/>
        <end position="380"/>
    </location>
</feature>